<dbReference type="OrthoDB" id="7433510at2"/>
<feature type="signal peptide" evidence="1">
    <location>
        <begin position="1"/>
        <end position="19"/>
    </location>
</feature>
<sequence length="74" mass="7834">MKRLMILAAVSAAALTSAACVTVIDADSDYGWTGHGAQPFDGARDECRARAGHDEGTTAFVTCMAEKGWTRGRE</sequence>
<evidence type="ECO:0008006" key="4">
    <source>
        <dbReference type="Google" id="ProtNLM"/>
    </source>
</evidence>
<evidence type="ECO:0000256" key="1">
    <source>
        <dbReference type="SAM" id="SignalP"/>
    </source>
</evidence>
<gene>
    <name evidence="2" type="ORF">SAMN05192570_0982</name>
</gene>
<feature type="chain" id="PRO_5011682443" description="Lipoprotein" evidence="1">
    <location>
        <begin position="20"/>
        <end position="74"/>
    </location>
</feature>
<organism evidence="2 3">
    <name type="scientific">Brevundimonas viscosa</name>
    <dbReference type="NCBI Taxonomy" id="871741"/>
    <lineage>
        <taxon>Bacteria</taxon>
        <taxon>Pseudomonadati</taxon>
        <taxon>Pseudomonadota</taxon>
        <taxon>Alphaproteobacteria</taxon>
        <taxon>Caulobacterales</taxon>
        <taxon>Caulobacteraceae</taxon>
        <taxon>Brevundimonas</taxon>
    </lineage>
</organism>
<name>A0A1I6PAH6_9CAUL</name>
<dbReference type="AlphaFoldDB" id="A0A1I6PAH6"/>
<accession>A0A1I6PAH6</accession>
<proteinExistence type="predicted"/>
<protein>
    <recommendedName>
        <fullName evidence="4">Lipoprotein</fullName>
    </recommendedName>
</protein>
<dbReference type="Proteomes" id="UP000198788">
    <property type="component" value="Unassembled WGS sequence"/>
</dbReference>
<keyword evidence="3" id="KW-1185">Reference proteome</keyword>
<reference evidence="3" key="1">
    <citation type="submission" date="2016-10" db="EMBL/GenBank/DDBJ databases">
        <authorList>
            <person name="Varghese N."/>
            <person name="Submissions S."/>
        </authorList>
    </citation>
    <scope>NUCLEOTIDE SEQUENCE [LARGE SCALE GENOMIC DNA]</scope>
    <source>
        <strain evidence="3">CGMCC 1.10683</strain>
    </source>
</reference>
<dbReference type="RefSeq" id="WP_092307302.1">
    <property type="nucleotide sequence ID" value="NZ_FOZV01000001.1"/>
</dbReference>
<evidence type="ECO:0000313" key="3">
    <source>
        <dbReference type="Proteomes" id="UP000198788"/>
    </source>
</evidence>
<evidence type="ECO:0000313" key="2">
    <source>
        <dbReference type="EMBL" id="SFS37186.1"/>
    </source>
</evidence>
<dbReference type="EMBL" id="FOZV01000001">
    <property type="protein sequence ID" value="SFS37186.1"/>
    <property type="molecule type" value="Genomic_DNA"/>
</dbReference>
<dbReference type="PROSITE" id="PS51257">
    <property type="entry name" value="PROKAR_LIPOPROTEIN"/>
    <property type="match status" value="1"/>
</dbReference>
<keyword evidence="1" id="KW-0732">Signal</keyword>